<dbReference type="PROSITE" id="PS51755">
    <property type="entry name" value="OMPR_PHOB"/>
    <property type="match status" value="1"/>
</dbReference>
<dbReference type="EMBL" id="LFML01000125">
    <property type="protein sequence ID" value="KMO94670.1"/>
    <property type="molecule type" value="Genomic_DNA"/>
</dbReference>
<comment type="caution">
    <text evidence="8">The sequence shown here is derived from an EMBL/GenBank/DDBJ whole genome shotgun (WGS) entry which is preliminary data.</text>
</comment>
<dbReference type="InterPro" id="IPR001867">
    <property type="entry name" value="OmpR/PhoB-type_DNA-bd"/>
</dbReference>
<dbReference type="GO" id="GO:0043531">
    <property type="term" value="F:ADP binding"/>
    <property type="evidence" value="ECO:0007669"/>
    <property type="project" value="InterPro"/>
</dbReference>
<dbReference type="STRING" id="66430.ACS04_27675"/>
<organism evidence="8 9">
    <name type="scientific">Streptomyces roseus</name>
    <dbReference type="NCBI Taxonomy" id="66430"/>
    <lineage>
        <taxon>Bacteria</taxon>
        <taxon>Bacillati</taxon>
        <taxon>Actinomycetota</taxon>
        <taxon>Actinomycetes</taxon>
        <taxon>Kitasatosporales</taxon>
        <taxon>Streptomycetaceae</taxon>
        <taxon>Streptomyces</taxon>
    </lineage>
</organism>
<dbReference type="InterPro" id="IPR002182">
    <property type="entry name" value="NB-ARC"/>
</dbReference>
<dbReference type="PANTHER" id="PTHR35807:SF1">
    <property type="entry name" value="TRANSCRIPTIONAL REGULATOR REDD"/>
    <property type="match status" value="1"/>
</dbReference>
<proteinExistence type="inferred from homology"/>
<keyword evidence="5" id="KW-0804">Transcription</keyword>
<evidence type="ECO:0000313" key="9">
    <source>
        <dbReference type="Proteomes" id="UP000035932"/>
    </source>
</evidence>
<dbReference type="Pfam" id="PF13374">
    <property type="entry name" value="TPR_10"/>
    <property type="match status" value="1"/>
</dbReference>
<dbReference type="GO" id="GO:0003677">
    <property type="term" value="F:DNA binding"/>
    <property type="evidence" value="ECO:0007669"/>
    <property type="project" value="UniProtKB-UniRule"/>
</dbReference>
<evidence type="ECO:0000256" key="4">
    <source>
        <dbReference type="ARBA" id="ARBA00023125"/>
    </source>
</evidence>
<dbReference type="Pfam" id="PF13424">
    <property type="entry name" value="TPR_12"/>
    <property type="match status" value="1"/>
</dbReference>
<dbReference type="Gene3D" id="1.10.10.10">
    <property type="entry name" value="Winged helix-like DNA-binding domain superfamily/Winged helix DNA-binding domain"/>
    <property type="match status" value="2"/>
</dbReference>
<dbReference type="SUPFAM" id="SSF52540">
    <property type="entry name" value="P-loop containing nucleoside triphosphate hydrolases"/>
    <property type="match status" value="1"/>
</dbReference>
<evidence type="ECO:0000313" key="8">
    <source>
        <dbReference type="EMBL" id="KMO94670.1"/>
    </source>
</evidence>
<protein>
    <submittedName>
        <fullName evidence="8">SARP family transcriptional regulator</fullName>
    </submittedName>
</protein>
<feature type="domain" description="OmpR/PhoB-type" evidence="7">
    <location>
        <begin position="2"/>
        <end position="111"/>
    </location>
</feature>
<dbReference type="AlphaFoldDB" id="A0A0J6XFC7"/>
<comment type="similarity">
    <text evidence="1">Belongs to the AfsR/DnrI/RedD regulatory family.</text>
</comment>
<dbReference type="InterPro" id="IPR005158">
    <property type="entry name" value="BTAD"/>
</dbReference>
<evidence type="ECO:0000256" key="5">
    <source>
        <dbReference type="ARBA" id="ARBA00023163"/>
    </source>
</evidence>
<keyword evidence="3" id="KW-0805">Transcription regulation</keyword>
<dbReference type="SMART" id="SM01043">
    <property type="entry name" value="BTAD"/>
    <property type="match status" value="1"/>
</dbReference>
<dbReference type="SMART" id="SM00028">
    <property type="entry name" value="TPR"/>
    <property type="match status" value="5"/>
</dbReference>
<dbReference type="InterPro" id="IPR016032">
    <property type="entry name" value="Sig_transdc_resp-reg_C-effctor"/>
</dbReference>
<dbReference type="SMART" id="SM00862">
    <property type="entry name" value="Trans_reg_C"/>
    <property type="match status" value="1"/>
</dbReference>
<dbReference type="Gene3D" id="1.25.40.10">
    <property type="entry name" value="Tetratricopeptide repeat domain"/>
    <property type="match status" value="2"/>
</dbReference>
<sequence>MVEGIQVAGETPQRLGIELLGPVRAWRGATALPLGPVRRQAVLAAMALRPGGTVSHEDLLDAVWGSAPPGSGHRVLPSYVYALRKALDPDGTGYEESVIRSSQGRYGMAADGIRVDVAELAERARQARRVKESGDLATAMARLTDCLALFRGEPLAGLPGPFAQAERRRLSQLQRTLRAERLECLLLLGRGAEALEGLAALSAAEPYDESLLALHMRALYANQRQAEALNAYQGMRERLREELGVSPGEALGRVYEAVLRRDDELLLGSAAGRPTTVTAAPAALPRPPGPRTPVNELPGVTGVLIGRERERALLSAAFPPDTVGVVAVDGIAGVGKSALVVRAARESRDRHPDGCLFVDLGAHSPGRQRLSPQRVLRRLLRTIGTADSEVPADLEELTAAWRAATGSLRLLLVLDDALASAQIRPLIPAGPGSTVIVASRQRLAGLDADRRITLEPLGPDDAQALLGHLVGPERTARERPATRELARLCGGLPLALRIAGTRLQTRPVWTFAHLVDRMADDDRRLGELRAGDRSVEAAFRLSYEQLTAAQQRGFRVLGLTPTSEFDARTPAAMTGRPVREAEQLMEGLVDTSLVQQPHPGRYRLHDLVRVHARRLAEASPAEAGAARTAVLRLYVDAGRSSSDWGSGGFPTGPAATGAFADWSEASGWLNAADAELADVVGHAAGLGEADLACWIAEALTDHFVRRGRYHEGRTALETALPQAERADDRRMVPALRNCMGALGIYQGEPAAARATFAEALVLSRRLGDRREEARALAGIGTAELNAGRPDLALAPVTAAVGLARGLEDEWLVAMALCVLGTAYRALGRTGEALRCLDEAAVRAEANGRPTMISRTLSCAAEVHLGLGRFAEAKELLRRAAHLVERAGDIPLTAITLSMLGTAELGEGNPEAALALHQEALARLQSLSPVNEPQQTRMEMEIRGRLGRAYSAVGRIREAGRQFRTVLAFPCAGAYPAQRAFALAGLKECETS</sequence>
<evidence type="ECO:0000259" key="7">
    <source>
        <dbReference type="PROSITE" id="PS51755"/>
    </source>
</evidence>
<feature type="DNA-binding region" description="OmpR/PhoB-type" evidence="6">
    <location>
        <begin position="2"/>
        <end position="111"/>
    </location>
</feature>
<name>A0A0J6XFC7_9ACTN</name>
<dbReference type="PANTHER" id="PTHR35807">
    <property type="entry name" value="TRANSCRIPTIONAL REGULATOR REDD-RELATED"/>
    <property type="match status" value="1"/>
</dbReference>
<keyword evidence="4 6" id="KW-0238">DNA-binding</keyword>
<evidence type="ECO:0000256" key="6">
    <source>
        <dbReference type="PROSITE-ProRule" id="PRU01091"/>
    </source>
</evidence>
<dbReference type="GO" id="GO:0006355">
    <property type="term" value="P:regulation of DNA-templated transcription"/>
    <property type="evidence" value="ECO:0007669"/>
    <property type="project" value="InterPro"/>
</dbReference>
<dbReference type="Pfam" id="PF03704">
    <property type="entry name" value="BTAD"/>
    <property type="match status" value="1"/>
</dbReference>
<reference evidence="8 9" key="1">
    <citation type="submission" date="2015-06" db="EMBL/GenBank/DDBJ databases">
        <title>Recapitulation of the evolution of biosynthetic gene clusters reveals hidden chemical diversity on bacterial genomes.</title>
        <authorList>
            <person name="Cruz-Morales P."/>
            <person name="Martinez-Guerrero C."/>
            <person name="Morales-Escalante M.A."/>
            <person name="Yanez-Guerra L.A."/>
            <person name="Kopp J.F."/>
            <person name="Feldmann J."/>
            <person name="Ramos-Aboites H.E."/>
            <person name="Barona-Gomez F."/>
        </authorList>
    </citation>
    <scope>NUCLEOTIDE SEQUENCE [LARGE SCALE GENOMIC DNA]</scope>
    <source>
        <strain evidence="8 9">ATCC 31245</strain>
    </source>
</reference>
<dbReference type="InterPro" id="IPR019734">
    <property type="entry name" value="TPR_rpt"/>
</dbReference>
<dbReference type="Gene3D" id="3.40.50.300">
    <property type="entry name" value="P-loop containing nucleotide triphosphate hydrolases"/>
    <property type="match status" value="1"/>
</dbReference>
<dbReference type="InterPro" id="IPR036388">
    <property type="entry name" value="WH-like_DNA-bd_sf"/>
</dbReference>
<dbReference type="SUPFAM" id="SSF46894">
    <property type="entry name" value="C-terminal effector domain of the bipartite response regulators"/>
    <property type="match status" value="1"/>
</dbReference>
<evidence type="ECO:0000256" key="1">
    <source>
        <dbReference type="ARBA" id="ARBA00005820"/>
    </source>
</evidence>
<keyword evidence="9" id="KW-1185">Reference proteome</keyword>
<gene>
    <name evidence="8" type="ORF">ACS04_27675</name>
</gene>
<evidence type="ECO:0000256" key="3">
    <source>
        <dbReference type="ARBA" id="ARBA00023015"/>
    </source>
</evidence>
<dbReference type="PRINTS" id="PR00364">
    <property type="entry name" value="DISEASERSIST"/>
</dbReference>
<dbReference type="Pfam" id="PF00931">
    <property type="entry name" value="NB-ARC"/>
    <property type="match status" value="1"/>
</dbReference>
<dbReference type="SUPFAM" id="SSF48452">
    <property type="entry name" value="TPR-like"/>
    <property type="match status" value="3"/>
</dbReference>
<evidence type="ECO:0000256" key="2">
    <source>
        <dbReference type="ARBA" id="ARBA00023012"/>
    </source>
</evidence>
<accession>A0A0J6XFC7</accession>
<dbReference type="GO" id="GO:0000160">
    <property type="term" value="P:phosphorelay signal transduction system"/>
    <property type="evidence" value="ECO:0007669"/>
    <property type="project" value="UniProtKB-KW"/>
</dbReference>
<dbReference type="Pfam" id="PF00486">
    <property type="entry name" value="Trans_reg_C"/>
    <property type="match status" value="1"/>
</dbReference>
<dbReference type="InterPro" id="IPR051677">
    <property type="entry name" value="AfsR-DnrI-RedD_regulator"/>
</dbReference>
<dbReference type="InterPro" id="IPR011990">
    <property type="entry name" value="TPR-like_helical_dom_sf"/>
</dbReference>
<dbReference type="Proteomes" id="UP000035932">
    <property type="component" value="Unassembled WGS sequence"/>
</dbReference>
<dbReference type="PATRIC" id="fig|66430.4.peg.1167"/>
<dbReference type="InterPro" id="IPR027417">
    <property type="entry name" value="P-loop_NTPase"/>
</dbReference>
<dbReference type="CDD" id="cd15831">
    <property type="entry name" value="BTAD"/>
    <property type="match status" value="1"/>
</dbReference>
<keyword evidence="2" id="KW-0902">Two-component regulatory system</keyword>